<dbReference type="RefSeq" id="WP_284729114.1">
    <property type="nucleotide sequence ID" value="NZ_JASCSB010000007.1"/>
</dbReference>
<protein>
    <submittedName>
        <fullName evidence="1">Uncharacterized protein</fullName>
    </submittedName>
</protein>
<organism evidence="1 2">
    <name type="scientific">Cobetia marina</name>
    <name type="common">Deleya marina</name>
    <dbReference type="NCBI Taxonomy" id="28258"/>
    <lineage>
        <taxon>Bacteria</taxon>
        <taxon>Pseudomonadati</taxon>
        <taxon>Pseudomonadota</taxon>
        <taxon>Gammaproteobacteria</taxon>
        <taxon>Oceanospirillales</taxon>
        <taxon>Halomonadaceae</taxon>
        <taxon>Cobetia</taxon>
    </lineage>
</organism>
<accession>A0ABU9GEN2</accession>
<proteinExistence type="predicted"/>
<reference evidence="1 2" key="1">
    <citation type="submission" date="2024-02" db="EMBL/GenBank/DDBJ databases">
        <title>Bacteria isolated from the canopy kelp, Nereocystis luetkeana.</title>
        <authorList>
            <person name="Pfister C.A."/>
            <person name="Younker I.T."/>
            <person name="Light S.H."/>
        </authorList>
    </citation>
    <scope>NUCLEOTIDE SEQUENCE [LARGE SCALE GENOMIC DNA]</scope>
    <source>
        <strain evidence="1 2">TI.5.07</strain>
    </source>
</reference>
<name>A0ABU9GEN2_COBMA</name>
<gene>
    <name evidence="1" type="ORF">V6243_08830</name>
</gene>
<keyword evidence="2" id="KW-1185">Reference proteome</keyword>
<sequence>MNYFVKLFMKLFMKFMPRCRRETLPLVHRAGVLPVLGDDIASLPPVSPIWPGAGGGLMSPSSVDSECNASRFDEVVRLGVHIDRVWRCQMMDI</sequence>
<evidence type="ECO:0000313" key="1">
    <source>
        <dbReference type="EMBL" id="MEL0616938.1"/>
    </source>
</evidence>
<comment type="caution">
    <text evidence="1">The sequence shown here is derived from an EMBL/GenBank/DDBJ whole genome shotgun (WGS) entry which is preliminary data.</text>
</comment>
<dbReference type="Proteomes" id="UP001378242">
    <property type="component" value="Unassembled WGS sequence"/>
</dbReference>
<dbReference type="EMBL" id="JBAKAP010000008">
    <property type="protein sequence ID" value="MEL0616938.1"/>
    <property type="molecule type" value="Genomic_DNA"/>
</dbReference>
<evidence type="ECO:0000313" key="2">
    <source>
        <dbReference type="Proteomes" id="UP001378242"/>
    </source>
</evidence>